<dbReference type="EMBL" id="JBHTNU010000003">
    <property type="protein sequence ID" value="MFD1426138.1"/>
    <property type="molecule type" value="Genomic_DNA"/>
</dbReference>
<accession>A0ABW4C7N5</accession>
<name>A0ABW4C7N5_9BACL</name>
<organism evidence="1 2">
    <name type="scientific">Kroppenstedtia sanguinis</name>
    <dbReference type="NCBI Taxonomy" id="1380684"/>
    <lineage>
        <taxon>Bacteria</taxon>
        <taxon>Bacillati</taxon>
        <taxon>Bacillota</taxon>
        <taxon>Bacilli</taxon>
        <taxon>Bacillales</taxon>
        <taxon>Thermoactinomycetaceae</taxon>
        <taxon>Kroppenstedtia</taxon>
    </lineage>
</organism>
<dbReference type="RefSeq" id="WP_380163146.1">
    <property type="nucleotide sequence ID" value="NZ_JBHTNU010000003.1"/>
</dbReference>
<proteinExistence type="predicted"/>
<protein>
    <submittedName>
        <fullName evidence="1">Uncharacterized protein</fullName>
    </submittedName>
</protein>
<reference evidence="2" key="1">
    <citation type="journal article" date="2019" name="Int. J. Syst. Evol. Microbiol.">
        <title>The Global Catalogue of Microorganisms (GCM) 10K type strain sequencing project: providing services to taxonomists for standard genome sequencing and annotation.</title>
        <authorList>
            <consortium name="The Broad Institute Genomics Platform"/>
            <consortium name="The Broad Institute Genome Sequencing Center for Infectious Disease"/>
            <person name="Wu L."/>
            <person name="Ma J."/>
        </authorList>
    </citation>
    <scope>NUCLEOTIDE SEQUENCE [LARGE SCALE GENOMIC DNA]</scope>
    <source>
        <strain evidence="2">S1</strain>
    </source>
</reference>
<sequence>MDQTEKQERLQAMLEKALHPLVDRMESMENEIRDIKNILEKTNQ</sequence>
<gene>
    <name evidence="1" type="ORF">ACFQ4Y_04225</name>
</gene>
<keyword evidence="2" id="KW-1185">Reference proteome</keyword>
<comment type="caution">
    <text evidence="1">The sequence shown here is derived from an EMBL/GenBank/DDBJ whole genome shotgun (WGS) entry which is preliminary data.</text>
</comment>
<evidence type="ECO:0000313" key="2">
    <source>
        <dbReference type="Proteomes" id="UP001597282"/>
    </source>
</evidence>
<dbReference type="Proteomes" id="UP001597282">
    <property type="component" value="Unassembled WGS sequence"/>
</dbReference>
<evidence type="ECO:0000313" key="1">
    <source>
        <dbReference type="EMBL" id="MFD1426138.1"/>
    </source>
</evidence>